<feature type="transmembrane region" description="Helical" evidence="1">
    <location>
        <begin position="83"/>
        <end position="103"/>
    </location>
</feature>
<dbReference type="RefSeq" id="WP_247382136.1">
    <property type="nucleotide sequence ID" value="NZ_JALLGV010000014.1"/>
</dbReference>
<evidence type="ECO:0000256" key="1">
    <source>
        <dbReference type="SAM" id="Phobius"/>
    </source>
</evidence>
<keyword evidence="1" id="KW-0812">Transmembrane</keyword>
<feature type="transmembrane region" description="Helical" evidence="1">
    <location>
        <begin position="50"/>
        <end position="71"/>
    </location>
</feature>
<proteinExistence type="predicted"/>
<keyword evidence="1" id="KW-1133">Transmembrane helix</keyword>
<evidence type="ECO:0000313" key="3">
    <source>
        <dbReference type="Proteomes" id="UP001597119"/>
    </source>
</evidence>
<organism evidence="2 3">
    <name type="scientific">Halorientalis brevis</name>
    <dbReference type="NCBI Taxonomy" id="1126241"/>
    <lineage>
        <taxon>Archaea</taxon>
        <taxon>Methanobacteriati</taxon>
        <taxon>Methanobacteriota</taxon>
        <taxon>Stenosarchaea group</taxon>
        <taxon>Halobacteria</taxon>
        <taxon>Halobacteriales</taxon>
        <taxon>Haloarculaceae</taxon>
        <taxon>Halorientalis</taxon>
    </lineage>
</organism>
<dbReference type="AlphaFoldDB" id="A0ABD6CEF2"/>
<evidence type="ECO:0000313" key="2">
    <source>
        <dbReference type="EMBL" id="MFD1588444.1"/>
    </source>
</evidence>
<keyword evidence="1" id="KW-0472">Membrane</keyword>
<keyword evidence="3" id="KW-1185">Reference proteome</keyword>
<protein>
    <submittedName>
        <fullName evidence="2">Uncharacterized protein</fullName>
    </submittedName>
</protein>
<feature type="transmembrane region" description="Helical" evidence="1">
    <location>
        <begin position="20"/>
        <end position="38"/>
    </location>
</feature>
<reference evidence="2 3" key="1">
    <citation type="journal article" date="2019" name="Int. J. Syst. Evol. Microbiol.">
        <title>The Global Catalogue of Microorganisms (GCM) 10K type strain sequencing project: providing services to taxonomists for standard genome sequencing and annotation.</title>
        <authorList>
            <consortium name="The Broad Institute Genomics Platform"/>
            <consortium name="The Broad Institute Genome Sequencing Center for Infectious Disease"/>
            <person name="Wu L."/>
            <person name="Ma J."/>
        </authorList>
    </citation>
    <scope>NUCLEOTIDE SEQUENCE [LARGE SCALE GENOMIC DNA]</scope>
    <source>
        <strain evidence="2 3">CGMCC 1.12125</strain>
    </source>
</reference>
<dbReference type="EMBL" id="JBHUDJ010000012">
    <property type="protein sequence ID" value="MFD1588444.1"/>
    <property type="molecule type" value="Genomic_DNA"/>
</dbReference>
<accession>A0ABD6CEF2</accession>
<dbReference type="Proteomes" id="UP001597119">
    <property type="component" value="Unassembled WGS sequence"/>
</dbReference>
<name>A0ABD6CEF2_9EURY</name>
<gene>
    <name evidence="2" type="ORF">ACFR9U_15785</name>
</gene>
<comment type="caution">
    <text evidence="2">The sequence shown here is derived from an EMBL/GenBank/DDBJ whole genome shotgun (WGS) entry which is preliminary data.</text>
</comment>
<sequence>MIVSPLQTASTSGTNTVASVVLFLGLLVAVIISAIILLRGIQGFRRAHNPALLGLSIGIAFTSGLPIVMNTSLSTFTVLDNRLITIVTNGLRLLGLGIILYVIDPSRGDHG</sequence>